<evidence type="ECO:0000313" key="4">
    <source>
        <dbReference type="EMBL" id="GFP85237.1"/>
    </source>
</evidence>
<organism evidence="4 5">
    <name type="scientific">Phtheirospermum japonicum</name>
    <dbReference type="NCBI Taxonomy" id="374723"/>
    <lineage>
        <taxon>Eukaryota</taxon>
        <taxon>Viridiplantae</taxon>
        <taxon>Streptophyta</taxon>
        <taxon>Embryophyta</taxon>
        <taxon>Tracheophyta</taxon>
        <taxon>Spermatophyta</taxon>
        <taxon>Magnoliopsida</taxon>
        <taxon>eudicotyledons</taxon>
        <taxon>Gunneridae</taxon>
        <taxon>Pentapetalae</taxon>
        <taxon>asterids</taxon>
        <taxon>lamiids</taxon>
        <taxon>Lamiales</taxon>
        <taxon>Orobanchaceae</taxon>
        <taxon>Orobanchaceae incertae sedis</taxon>
        <taxon>Phtheirospermum</taxon>
    </lineage>
</organism>
<keyword evidence="5" id="KW-1185">Reference proteome</keyword>
<dbReference type="PANTHER" id="PTHR31623:SF70">
    <property type="entry name" value="TRANSFERASE, CHLORAMPHENICOL ACETYLTRANSFERASE-LIKE DOMAIN PROTEIN"/>
    <property type="match status" value="1"/>
</dbReference>
<proteinExistence type="inferred from homology"/>
<gene>
    <name evidence="4" type="ORF">PHJA_000667400</name>
</gene>
<keyword evidence="3" id="KW-0012">Acyltransferase</keyword>
<dbReference type="PANTHER" id="PTHR31623">
    <property type="entry name" value="F21J9.9"/>
    <property type="match status" value="1"/>
</dbReference>
<dbReference type="Gene3D" id="3.30.559.10">
    <property type="entry name" value="Chloramphenicol acetyltransferase-like domain"/>
    <property type="match status" value="2"/>
</dbReference>
<sequence length="413" mass="46187">MKVDIIGRKLIKPCTPTPQHLNQFKLSLTDELVPAMNYVTIILFYPPNPNPKILSQLQESLANILPQFYPLAGRYIKKDHLVDCNDEGAEFVEAEATDIELMDFIYTKNNHEQLNYLHSCQTYNVDKPTDPLLSVQITKFKCGGLSISTSMSHKISDGSSVGTFIAAWSNANNNNNAELIIPSYDSRSLFPGINLEYDYQPPPNTTVIIKRLLFNKEAISRLRSKLSPTKFISRALIGVEIAKYGKSREFYIGQAVNMRGRTIPPLPKHSFGNLSIQCIAANDTKETGLQELVNIIGDATEKTISDCAEILSVGQDRRIKIIVESLANLVKKLESGEMISNIGFSDMSKLGFYEADFGWGTPLWIGIELMPGANFTLLMGNKEGDGIEAWVQLNPNDVPYFEQDEDMKMFTIT</sequence>
<comment type="caution">
    <text evidence="4">The sequence shown here is derived from an EMBL/GenBank/DDBJ whole genome shotgun (WGS) entry which is preliminary data.</text>
</comment>
<dbReference type="InterPro" id="IPR023213">
    <property type="entry name" value="CAT-like_dom_sf"/>
</dbReference>
<dbReference type="EMBL" id="BMAC01000101">
    <property type="protein sequence ID" value="GFP85237.1"/>
    <property type="molecule type" value="Genomic_DNA"/>
</dbReference>
<protein>
    <submittedName>
        <fullName evidence="4">Pelargonidin 3-o-(6-caffeoylglucoside) 5-o-(6-o-malonylglucoside) 4'''-malonyltransferase</fullName>
    </submittedName>
</protein>
<evidence type="ECO:0000256" key="1">
    <source>
        <dbReference type="ARBA" id="ARBA00009861"/>
    </source>
</evidence>
<evidence type="ECO:0000256" key="3">
    <source>
        <dbReference type="ARBA" id="ARBA00023315"/>
    </source>
</evidence>
<evidence type="ECO:0000256" key="2">
    <source>
        <dbReference type="ARBA" id="ARBA00022679"/>
    </source>
</evidence>
<evidence type="ECO:0000313" key="5">
    <source>
        <dbReference type="Proteomes" id="UP000653305"/>
    </source>
</evidence>
<dbReference type="Proteomes" id="UP000653305">
    <property type="component" value="Unassembled WGS sequence"/>
</dbReference>
<reference evidence="4" key="1">
    <citation type="submission" date="2020-07" db="EMBL/GenBank/DDBJ databases">
        <title>Ethylene signaling mediates host invasion by parasitic plants.</title>
        <authorList>
            <person name="Yoshida S."/>
        </authorList>
    </citation>
    <scope>NUCLEOTIDE SEQUENCE</scope>
    <source>
        <strain evidence="4">Okayama</strain>
    </source>
</reference>
<comment type="similarity">
    <text evidence="1">Belongs to the plant acyltransferase family.</text>
</comment>
<name>A0A830BDN8_9LAMI</name>
<dbReference type="AlphaFoldDB" id="A0A830BDN8"/>
<dbReference type="OrthoDB" id="671439at2759"/>
<dbReference type="Pfam" id="PF02458">
    <property type="entry name" value="Transferase"/>
    <property type="match status" value="2"/>
</dbReference>
<dbReference type="GO" id="GO:0016746">
    <property type="term" value="F:acyltransferase activity"/>
    <property type="evidence" value="ECO:0007669"/>
    <property type="project" value="UniProtKB-KW"/>
</dbReference>
<keyword evidence="2 4" id="KW-0808">Transferase</keyword>
<accession>A0A830BDN8</accession>